<feature type="region of interest" description="Disordered" evidence="1">
    <location>
        <begin position="30"/>
        <end position="54"/>
    </location>
</feature>
<evidence type="ECO:0000256" key="1">
    <source>
        <dbReference type="SAM" id="MobiDB-lite"/>
    </source>
</evidence>
<dbReference type="Proteomes" id="UP000078340">
    <property type="component" value="Unassembled WGS sequence"/>
</dbReference>
<sequence length="69" mass="7448">MTRPKSIVTTGLSVPFRQARAHLRGGCPFRYPATPGLTGPAKPRAKKVPREPRGPKTVVEIERAVGGDK</sequence>
<evidence type="ECO:0000313" key="4">
    <source>
        <dbReference type="Proteomes" id="UP000078240"/>
    </source>
</evidence>
<accession>A0A179HBS4</accession>
<organism evidence="2 4">
    <name type="scientific">Purpureocillium lilacinum</name>
    <name type="common">Paecilomyces lilacinus</name>
    <dbReference type="NCBI Taxonomy" id="33203"/>
    <lineage>
        <taxon>Eukaryota</taxon>
        <taxon>Fungi</taxon>
        <taxon>Dikarya</taxon>
        <taxon>Ascomycota</taxon>
        <taxon>Pezizomycotina</taxon>
        <taxon>Sordariomycetes</taxon>
        <taxon>Hypocreomycetidae</taxon>
        <taxon>Hypocreales</taxon>
        <taxon>Ophiocordycipitaceae</taxon>
        <taxon>Purpureocillium</taxon>
    </lineage>
</organism>
<dbReference type="AlphaFoldDB" id="A0A179HBS4"/>
<evidence type="ECO:0000313" key="3">
    <source>
        <dbReference type="EMBL" id="OAQ94854.1"/>
    </source>
</evidence>
<name>A0A179HBS4_PURLI</name>
<gene>
    <name evidence="2" type="ORF">VFPBJ_00929</name>
    <name evidence="3" type="ORF">VFPFJ_00963</name>
</gene>
<protein>
    <submittedName>
        <fullName evidence="2">Uncharacterized protein</fullName>
    </submittedName>
</protein>
<reference evidence="2 4" key="1">
    <citation type="submission" date="2016-01" db="EMBL/GenBank/DDBJ databases">
        <title>Biosynthesis of antibiotic leucinostatins and their inhibition on Phytophthora in bio-control Purpureocillium lilacinum.</title>
        <authorList>
            <person name="Wang G."/>
            <person name="Liu Z."/>
            <person name="Lin R."/>
            <person name="Li E."/>
            <person name="Mao Z."/>
            <person name="Ling J."/>
            <person name="Yin W."/>
            <person name="Xie B."/>
        </authorList>
    </citation>
    <scope>NUCLEOTIDE SEQUENCE [LARGE SCALE GENOMIC DNA]</scope>
    <source>
        <strain evidence="2">PLBJ-1</strain>
        <strain evidence="3">PLFJ-1</strain>
    </source>
</reference>
<dbReference type="EMBL" id="LSBI01000001">
    <property type="protein sequence ID" value="OAQ94854.1"/>
    <property type="molecule type" value="Genomic_DNA"/>
</dbReference>
<proteinExistence type="predicted"/>
<evidence type="ECO:0000313" key="2">
    <source>
        <dbReference type="EMBL" id="OAQ86889.1"/>
    </source>
</evidence>
<comment type="caution">
    <text evidence="2">The sequence shown here is derived from an EMBL/GenBank/DDBJ whole genome shotgun (WGS) entry which is preliminary data.</text>
</comment>
<dbReference type="EMBL" id="LSBH01000001">
    <property type="protein sequence ID" value="OAQ86889.1"/>
    <property type="molecule type" value="Genomic_DNA"/>
</dbReference>
<dbReference type="Proteomes" id="UP000078240">
    <property type="component" value="Unassembled WGS sequence"/>
</dbReference>